<dbReference type="PANTHER" id="PTHR41521:SF4">
    <property type="entry name" value="BLR0684 PROTEIN"/>
    <property type="match status" value="1"/>
</dbReference>
<dbReference type="SUPFAM" id="SSF54909">
    <property type="entry name" value="Dimeric alpha+beta barrel"/>
    <property type="match status" value="1"/>
</dbReference>
<keyword evidence="3" id="KW-1185">Reference proteome</keyword>
<feature type="domain" description="DUF1330" evidence="1">
    <location>
        <begin position="13"/>
        <end position="106"/>
    </location>
</feature>
<dbReference type="RefSeq" id="WP_123182320.1">
    <property type="nucleotide sequence ID" value="NZ_RHGB01000008.1"/>
</dbReference>
<gene>
    <name evidence="2" type="ORF">D0911_08800</name>
</gene>
<dbReference type="InterPro" id="IPR010753">
    <property type="entry name" value="DUF1330"/>
</dbReference>
<proteinExistence type="predicted"/>
<evidence type="ECO:0000313" key="3">
    <source>
        <dbReference type="Proteomes" id="UP000274695"/>
    </source>
</evidence>
<organism evidence="2 3">
    <name type="scientific">Zhongshania marina</name>
    <dbReference type="NCBI Taxonomy" id="2304603"/>
    <lineage>
        <taxon>Bacteria</taxon>
        <taxon>Pseudomonadati</taxon>
        <taxon>Pseudomonadota</taxon>
        <taxon>Gammaproteobacteria</taxon>
        <taxon>Cellvibrionales</taxon>
        <taxon>Spongiibacteraceae</taxon>
        <taxon>Zhongshania</taxon>
    </lineage>
</organism>
<protein>
    <submittedName>
        <fullName evidence="2">DUF1330 domain-containing protein</fullName>
    </submittedName>
</protein>
<accession>A0ABX9W516</accession>
<sequence length="114" mass="12763">MSQSSSQGSFLMKCYAIGEINFSDHHWVNDYLKKVTPLVKKLGGIYLARTPSVELLEGEGGAPQTVVLIQFPSKEVAMKFYHSDEYESYKKARKDGSNGRFMLVDGHDVALDKT</sequence>
<evidence type="ECO:0000313" key="2">
    <source>
        <dbReference type="EMBL" id="RNL64506.1"/>
    </source>
</evidence>
<evidence type="ECO:0000259" key="1">
    <source>
        <dbReference type="Pfam" id="PF07045"/>
    </source>
</evidence>
<comment type="caution">
    <text evidence="2">The sequence shown here is derived from an EMBL/GenBank/DDBJ whole genome shotgun (WGS) entry which is preliminary data.</text>
</comment>
<dbReference type="PANTHER" id="PTHR41521">
    <property type="match status" value="1"/>
</dbReference>
<dbReference type="EMBL" id="RHGB01000008">
    <property type="protein sequence ID" value="RNL64506.1"/>
    <property type="molecule type" value="Genomic_DNA"/>
</dbReference>
<name>A0ABX9W516_9GAMM</name>
<reference evidence="2 3" key="1">
    <citation type="submission" date="2018-10" db="EMBL/GenBank/DDBJ databases">
        <title>Draft genome sequence of Zhongshania sp. DSW25-10.</title>
        <authorList>
            <person name="Oh J."/>
        </authorList>
    </citation>
    <scope>NUCLEOTIDE SEQUENCE [LARGE SCALE GENOMIC DNA]</scope>
    <source>
        <strain evidence="2 3">DSW25-10</strain>
    </source>
</reference>
<dbReference type="Gene3D" id="3.30.70.100">
    <property type="match status" value="1"/>
</dbReference>
<dbReference type="Pfam" id="PF07045">
    <property type="entry name" value="DUF1330"/>
    <property type="match status" value="1"/>
</dbReference>
<dbReference type="Proteomes" id="UP000274695">
    <property type="component" value="Unassembled WGS sequence"/>
</dbReference>
<dbReference type="InterPro" id="IPR011008">
    <property type="entry name" value="Dimeric_a/b-barrel"/>
</dbReference>